<organism evidence="2 3">
    <name type="scientific">Xylaria arbuscula</name>
    <dbReference type="NCBI Taxonomy" id="114810"/>
    <lineage>
        <taxon>Eukaryota</taxon>
        <taxon>Fungi</taxon>
        <taxon>Dikarya</taxon>
        <taxon>Ascomycota</taxon>
        <taxon>Pezizomycotina</taxon>
        <taxon>Sordariomycetes</taxon>
        <taxon>Xylariomycetidae</taxon>
        <taxon>Xylariales</taxon>
        <taxon>Xylariaceae</taxon>
        <taxon>Xylaria</taxon>
    </lineage>
</organism>
<reference evidence="2" key="1">
    <citation type="submission" date="2022-07" db="EMBL/GenBank/DDBJ databases">
        <title>Genome Sequence of Xylaria arbuscula.</title>
        <authorList>
            <person name="Buettner E."/>
        </authorList>
    </citation>
    <scope>NUCLEOTIDE SEQUENCE</scope>
    <source>
        <strain evidence="2">VT107</strain>
    </source>
</reference>
<name>A0A9W8TPV9_9PEZI</name>
<keyword evidence="1" id="KW-0472">Membrane</keyword>
<keyword evidence="1" id="KW-0812">Transmembrane</keyword>
<protein>
    <submittedName>
        <fullName evidence="2">Uncharacterized protein</fullName>
    </submittedName>
</protein>
<keyword evidence="3" id="KW-1185">Reference proteome</keyword>
<feature type="transmembrane region" description="Helical" evidence="1">
    <location>
        <begin position="134"/>
        <end position="151"/>
    </location>
</feature>
<comment type="caution">
    <text evidence="2">The sequence shown here is derived from an EMBL/GenBank/DDBJ whole genome shotgun (WGS) entry which is preliminary data.</text>
</comment>
<feature type="transmembrane region" description="Helical" evidence="1">
    <location>
        <begin position="1014"/>
        <end position="1034"/>
    </location>
</feature>
<dbReference type="Pfam" id="PF11915">
    <property type="entry name" value="DUF3433"/>
    <property type="match status" value="1"/>
</dbReference>
<feature type="transmembrane region" description="Helical" evidence="1">
    <location>
        <begin position="466"/>
        <end position="486"/>
    </location>
</feature>
<evidence type="ECO:0000313" key="3">
    <source>
        <dbReference type="Proteomes" id="UP001148614"/>
    </source>
</evidence>
<feature type="transmembrane region" description="Helical" evidence="1">
    <location>
        <begin position="65"/>
        <end position="85"/>
    </location>
</feature>
<evidence type="ECO:0000256" key="1">
    <source>
        <dbReference type="SAM" id="Phobius"/>
    </source>
</evidence>
<gene>
    <name evidence="2" type="ORF">NPX13_g3672</name>
</gene>
<dbReference type="AlphaFoldDB" id="A0A9W8TPV9"/>
<accession>A0A9W8TPV9</accession>
<dbReference type="Proteomes" id="UP001148614">
    <property type="component" value="Unassembled WGS sequence"/>
</dbReference>
<dbReference type="PANTHER" id="PTHR37544:SF3">
    <property type="entry name" value="SPRAY"/>
    <property type="match status" value="1"/>
</dbReference>
<proteinExistence type="predicted"/>
<feature type="transmembrane region" description="Helical" evidence="1">
    <location>
        <begin position="584"/>
        <end position="607"/>
    </location>
</feature>
<dbReference type="PANTHER" id="PTHR37544">
    <property type="entry name" value="SPRAY-RELATED"/>
    <property type="match status" value="1"/>
</dbReference>
<keyword evidence="1" id="KW-1133">Transmembrane helix</keyword>
<dbReference type="EMBL" id="JANPWZ010000471">
    <property type="protein sequence ID" value="KAJ3576528.1"/>
    <property type="molecule type" value="Genomic_DNA"/>
</dbReference>
<sequence length="1119" mass="124407">MIHDKRLSANRRWMPWTLRTPTLAALIVVSLLLAASIEILAQKSTKEGGLSLSESIDSIPQASLLASSYLPTLVAIIYGLLWAWIDLDAKRIQPWLELSKPDGATAQNSLFLDYPFEFLAFVPFRAARRRHWPVFYAGTIVVIVFWFITPLQSSIFGVGPVHISRQVLISAPTSMVDATDQAPLLDIGVLNDAFSITWLGQDFLPPMTADYALLPFNTNDDEVPSFANDAHLTSWTWQLTTDLNCWPAAINGSMQNFHFDNGQGCEVDVSFFGASSTPHDIQYSMLYVGYYDNAYVDYSLEGPSCSKNSTHQFLAISAARNATADISGDGSHISNYTMPNGNSVALSDSEFNITAFEYLLGTGRPPVDQTRDYPKTASLEQYFQLDDVRIEWPLTTMTGFIIGSRNYTATELHDPSTLAAACITAHKSLLSTTIARLLSNRTNVSPLTQTGVIQYTAYGVIVSRPISAVVEGLLLVVAILASCTLYHCARCGSRLNSDPSSISDILGMLQCSKPTLRDFVGHDCSDDTSLKNQTEGSTYFLRRKNVSGKISLCLYKSQHPGSRPSLQNLRHSSERDYKPIQPSALSPVAGASLMGVLLVGIVVLAYLKQQERNLGGLTPPSSNFEVMQLLENYTPTVFATLLEPFWVLVNRIYCVFQPFYELQKGRSIPQRLSGLFNEMPRVVTYKTMVQPERVAVPTREYLIPTTSPNAYSDHFQVVMANLSSETRLPPWTDNANFYLPFDSPKDERLNAGDQFKSRTLGFGIDYKCSPLGLNDLSGDIAVRLSLTNSTESIALSTKLPNGSYVDCNVLHQSPVYRDFPGQRSTREIFFGFYMGDICRSKTPLVAAWMRMHPTQHDPGYRSLNYTMLICQSHLQAAMFDVTVDTDSNIIATDQIGDPITHLEQWPANLSQSIVDEVARHNIAIPQDWHNKTVTTDWTNHLLTLMIGNQSLVDPAYDVPDPATMRPILEDLCRLLAATLFGLNPSFFQKATYNIDPIPASIIRVETRIFLSEPAFILSVSILAFYLLISVAVYTRARAILLPRMPTSLGSLLAYSVASQATEDFARRQDVGDNSMLNHTYTFGRYVGTDGKPHIGIERDPFVVKLDRGKFKRKGPYMPI</sequence>
<evidence type="ECO:0000313" key="2">
    <source>
        <dbReference type="EMBL" id="KAJ3576528.1"/>
    </source>
</evidence>
<dbReference type="InterPro" id="IPR021840">
    <property type="entry name" value="DUF3433"/>
</dbReference>